<gene>
    <name evidence="2" type="ORF">A3A57_03075</name>
</gene>
<sequence length="199" mass="22727">FDLLAESEQDAMIFAFAGLLNSLTYPIQIFIRSKRMDISNYIVRLEQAKRNTHNQNIVTQIEKYENFIKNLVSKNQVLDKRFYVSIPDFGLVIPKMSSLGGMFHSRPQDMNKWQVLERAKVNLQPKIDHLIKQLGKIGIRAIRLSTRELVELFYDLYNPEVAREQKAALGTEEYTTPIVEPQIAPLVSGQEGNSGDAGE</sequence>
<evidence type="ECO:0000256" key="1">
    <source>
        <dbReference type="SAM" id="Phobius"/>
    </source>
</evidence>
<reference evidence="2 3" key="1">
    <citation type="journal article" date="2016" name="Nat. Commun.">
        <title>Thousands of microbial genomes shed light on interconnected biogeochemical processes in an aquifer system.</title>
        <authorList>
            <person name="Anantharaman K."/>
            <person name="Brown C.T."/>
            <person name="Hug L.A."/>
            <person name="Sharon I."/>
            <person name="Castelle C.J."/>
            <person name="Probst A.J."/>
            <person name="Thomas B.C."/>
            <person name="Singh A."/>
            <person name="Wilkins M.J."/>
            <person name="Karaoz U."/>
            <person name="Brodie E.L."/>
            <person name="Williams K.H."/>
            <person name="Hubbard S.S."/>
            <person name="Banfield J.F."/>
        </authorList>
    </citation>
    <scope>NUCLEOTIDE SEQUENCE [LARGE SCALE GENOMIC DNA]</scope>
</reference>
<evidence type="ECO:0000313" key="2">
    <source>
        <dbReference type="EMBL" id="OGY32110.1"/>
    </source>
</evidence>
<organism evidence="2 3">
    <name type="scientific">Candidatus Woykebacteria bacterium RIFCSPLOWO2_01_FULL_41_12</name>
    <dbReference type="NCBI Taxonomy" id="1802604"/>
    <lineage>
        <taxon>Bacteria</taxon>
        <taxon>Candidatus Woykeibacteriota</taxon>
    </lineage>
</organism>
<dbReference type="EMBL" id="MHDA01000023">
    <property type="protein sequence ID" value="OGY32110.1"/>
    <property type="molecule type" value="Genomic_DNA"/>
</dbReference>
<name>A0A1G1WXQ7_9BACT</name>
<accession>A0A1G1WXQ7</accession>
<proteinExistence type="predicted"/>
<keyword evidence="1" id="KW-0812">Transmembrane</keyword>
<feature type="non-terminal residue" evidence="2">
    <location>
        <position position="1"/>
    </location>
</feature>
<keyword evidence="1" id="KW-1133">Transmembrane helix</keyword>
<evidence type="ECO:0000313" key="3">
    <source>
        <dbReference type="Proteomes" id="UP000179279"/>
    </source>
</evidence>
<keyword evidence="1" id="KW-0472">Membrane</keyword>
<feature type="transmembrane region" description="Helical" evidence="1">
    <location>
        <begin position="12"/>
        <end position="31"/>
    </location>
</feature>
<comment type="caution">
    <text evidence="2">The sequence shown here is derived from an EMBL/GenBank/DDBJ whole genome shotgun (WGS) entry which is preliminary data.</text>
</comment>
<protein>
    <submittedName>
        <fullName evidence="2">Uncharacterized protein</fullName>
    </submittedName>
</protein>
<dbReference type="AlphaFoldDB" id="A0A1G1WXQ7"/>
<dbReference type="Proteomes" id="UP000179279">
    <property type="component" value="Unassembled WGS sequence"/>
</dbReference>